<accession>M5ENA9</accession>
<dbReference type="STRING" id="1297569.MESS2_1620018"/>
<organism evidence="1 2">
    <name type="scientific">Mesorhizobium metallidurans STM 2683</name>
    <dbReference type="NCBI Taxonomy" id="1297569"/>
    <lineage>
        <taxon>Bacteria</taxon>
        <taxon>Pseudomonadati</taxon>
        <taxon>Pseudomonadota</taxon>
        <taxon>Alphaproteobacteria</taxon>
        <taxon>Hyphomicrobiales</taxon>
        <taxon>Phyllobacteriaceae</taxon>
        <taxon>Mesorhizobium</taxon>
    </lineage>
</organism>
<comment type="caution">
    <text evidence="1">The sequence shown here is derived from an EMBL/GenBank/DDBJ whole genome shotgun (WGS) entry which is preliminary data.</text>
</comment>
<dbReference type="AlphaFoldDB" id="M5ENA9"/>
<proteinExistence type="predicted"/>
<reference evidence="1 2" key="1">
    <citation type="submission" date="2013-02" db="EMBL/GenBank/DDBJ databases">
        <authorList>
            <person name="Genoscope - CEA"/>
        </authorList>
    </citation>
    <scope>NUCLEOTIDE SEQUENCE [LARGE SCALE GENOMIC DNA]</scope>
    <source>
        <strain evidence="1 2">STM 2683</strain>
    </source>
</reference>
<evidence type="ECO:0000313" key="2">
    <source>
        <dbReference type="Proteomes" id="UP000012062"/>
    </source>
</evidence>
<dbReference type="EMBL" id="CAUM01000071">
    <property type="protein sequence ID" value="CCV05643.1"/>
    <property type="molecule type" value="Genomic_DNA"/>
</dbReference>
<name>M5ENA9_9HYPH</name>
<sequence length="35" mass="4043">MLRLLRRGVESKSQLALSSSEPRRLKVKYRSAARV</sequence>
<evidence type="ECO:0000313" key="1">
    <source>
        <dbReference type="EMBL" id="CCV05643.1"/>
    </source>
</evidence>
<gene>
    <name evidence="1" type="ORF">MESS2_1620018</name>
</gene>
<dbReference type="Proteomes" id="UP000012062">
    <property type="component" value="Unassembled WGS sequence"/>
</dbReference>
<keyword evidence="2" id="KW-1185">Reference proteome</keyword>
<protein>
    <submittedName>
        <fullName evidence="1">Uncharacterized protein</fullName>
    </submittedName>
</protein>